<dbReference type="Pfam" id="PF19064">
    <property type="entry name" value="DUF5760"/>
    <property type="match status" value="1"/>
</dbReference>
<evidence type="ECO:0000256" key="1">
    <source>
        <dbReference type="SAM" id="MobiDB-lite"/>
    </source>
</evidence>
<reference evidence="2" key="1">
    <citation type="journal article" date="2017" name="Science">
        <title>Giant viruses with an expanded complement of translation system components.</title>
        <authorList>
            <person name="Schulz F."/>
            <person name="Yutin N."/>
            <person name="Ivanova N.N."/>
            <person name="Ortega D.R."/>
            <person name="Lee T.K."/>
            <person name="Vierheilig J."/>
            <person name="Daims H."/>
            <person name="Horn M."/>
            <person name="Wagner M."/>
            <person name="Jensen G.J."/>
            <person name="Kyrpides N.C."/>
            <person name="Koonin E.V."/>
            <person name="Woyke T."/>
        </authorList>
    </citation>
    <scope>NUCLEOTIDE SEQUENCE</scope>
    <source>
        <strain evidence="2">KNV1</strain>
    </source>
</reference>
<dbReference type="EMBL" id="KY684108">
    <property type="protein sequence ID" value="ARF11330.1"/>
    <property type="molecule type" value="Genomic_DNA"/>
</dbReference>
<feature type="compositionally biased region" description="Basic residues" evidence="1">
    <location>
        <begin position="138"/>
        <end position="157"/>
    </location>
</feature>
<feature type="compositionally biased region" description="Acidic residues" evidence="1">
    <location>
        <begin position="1"/>
        <end position="10"/>
    </location>
</feature>
<feature type="region of interest" description="Disordered" evidence="1">
    <location>
        <begin position="127"/>
        <end position="157"/>
    </location>
</feature>
<gene>
    <name evidence="2" type="ORF">Klosneuvirus_1_187</name>
</gene>
<proteinExistence type="predicted"/>
<evidence type="ECO:0000313" key="2">
    <source>
        <dbReference type="EMBL" id="ARF11330.1"/>
    </source>
</evidence>
<feature type="compositionally biased region" description="Acidic residues" evidence="1">
    <location>
        <begin position="18"/>
        <end position="27"/>
    </location>
</feature>
<sequence>MSDDESDVISEIDKEDSISDDEDNETIDDVKVPKEFQENVVKFVKIDDLIRKKQEELSELKKQKKPCEEFILKYLDKTDLNTIEITDGKLRKNKSETKKALNQDIIKDTLTELLKDPIKVEEALKKMEDKRPLNSHINLKRTGKREKKKVTKATKKK</sequence>
<name>A0A1V0SHX7_9VIRU</name>
<dbReference type="InterPro" id="IPR043918">
    <property type="entry name" value="DUF5760"/>
</dbReference>
<organism evidence="2">
    <name type="scientific">Klosneuvirus KNV1</name>
    <dbReference type="NCBI Taxonomy" id="1977640"/>
    <lineage>
        <taxon>Viruses</taxon>
        <taxon>Varidnaviria</taxon>
        <taxon>Bamfordvirae</taxon>
        <taxon>Nucleocytoviricota</taxon>
        <taxon>Megaviricetes</taxon>
        <taxon>Imitervirales</taxon>
        <taxon>Mimiviridae</taxon>
        <taxon>Klosneuvirinae</taxon>
        <taxon>Klosneuvirus</taxon>
    </lineage>
</organism>
<accession>A0A1V0SHX7</accession>
<feature type="region of interest" description="Disordered" evidence="1">
    <location>
        <begin position="1"/>
        <end position="31"/>
    </location>
</feature>
<protein>
    <submittedName>
        <fullName evidence="2">Uncharacterized protein</fullName>
    </submittedName>
</protein>